<evidence type="ECO:0000256" key="1">
    <source>
        <dbReference type="NCBIfam" id="TIGR00502"/>
    </source>
</evidence>
<dbReference type="EC" id="3.5.99.6" evidence="1"/>
<dbReference type="GO" id="GO:0004342">
    <property type="term" value="F:glucosamine-6-phosphate deaminase activity"/>
    <property type="evidence" value="ECO:0007669"/>
    <property type="project" value="UniProtKB-UniRule"/>
</dbReference>
<dbReference type="InterPro" id="IPR006148">
    <property type="entry name" value="Glc/Gal-6P_isomerase"/>
</dbReference>
<evidence type="ECO:0000313" key="4">
    <source>
        <dbReference type="Proteomes" id="UP000322699"/>
    </source>
</evidence>
<dbReference type="GO" id="GO:0005975">
    <property type="term" value="P:carbohydrate metabolic process"/>
    <property type="evidence" value="ECO:0007669"/>
    <property type="project" value="InterPro"/>
</dbReference>
<dbReference type="Pfam" id="PF01182">
    <property type="entry name" value="Glucosamine_iso"/>
    <property type="match status" value="1"/>
</dbReference>
<protein>
    <recommendedName>
        <fullName evidence="1">Glucosamine-6-phosphate deaminase</fullName>
        <ecNumber evidence="1">3.5.99.6</ecNumber>
    </recommendedName>
</protein>
<accession>A0A5B1CAY9</accession>
<reference evidence="3 4" key="1">
    <citation type="submission" date="2019-08" db="EMBL/GenBank/DDBJ databases">
        <title>Deep-cultivation of Planctomycetes and their phenomic and genomic characterization uncovers novel biology.</title>
        <authorList>
            <person name="Wiegand S."/>
            <person name="Jogler M."/>
            <person name="Boedeker C."/>
            <person name="Pinto D."/>
            <person name="Vollmers J."/>
            <person name="Rivas-Marin E."/>
            <person name="Kohn T."/>
            <person name="Peeters S.H."/>
            <person name="Heuer A."/>
            <person name="Rast P."/>
            <person name="Oberbeckmann S."/>
            <person name="Bunk B."/>
            <person name="Jeske O."/>
            <person name="Meyerdierks A."/>
            <person name="Storesund J.E."/>
            <person name="Kallscheuer N."/>
            <person name="Luecker S."/>
            <person name="Lage O.M."/>
            <person name="Pohl T."/>
            <person name="Merkel B.J."/>
            <person name="Hornburger P."/>
            <person name="Mueller R.-W."/>
            <person name="Bruemmer F."/>
            <person name="Labrenz M."/>
            <person name="Spormann A.M."/>
            <person name="Op Den Camp H."/>
            <person name="Overmann J."/>
            <person name="Amann R."/>
            <person name="Jetten M.S.M."/>
            <person name="Mascher T."/>
            <person name="Medema M.H."/>
            <person name="Devos D.P."/>
            <person name="Kaster A.-K."/>
            <person name="Ovreas L."/>
            <person name="Rohde M."/>
            <person name="Galperin M.Y."/>
            <person name="Jogler C."/>
        </authorList>
    </citation>
    <scope>NUCLEOTIDE SEQUENCE [LARGE SCALE GENOMIC DNA]</scope>
    <source>
        <strain evidence="3 4">LF1</strain>
    </source>
</reference>
<name>A0A5B1CAY9_9BACT</name>
<keyword evidence="4" id="KW-1185">Reference proteome</keyword>
<feature type="domain" description="Glucosamine/galactosamine-6-phosphate isomerase" evidence="2">
    <location>
        <begin position="4"/>
        <end position="230"/>
    </location>
</feature>
<dbReference type="GO" id="GO:0006046">
    <property type="term" value="P:N-acetylglucosamine catabolic process"/>
    <property type="evidence" value="ECO:0007669"/>
    <property type="project" value="UniProtKB-UniRule"/>
</dbReference>
<dbReference type="SUPFAM" id="SSF100950">
    <property type="entry name" value="NagB/RpiA/CoA transferase-like"/>
    <property type="match status" value="1"/>
</dbReference>
<dbReference type="InterPro" id="IPR004547">
    <property type="entry name" value="Glucosamine6P_isomerase"/>
</dbReference>
<dbReference type="Gene3D" id="3.40.50.1360">
    <property type="match status" value="1"/>
</dbReference>
<comment type="caution">
    <text evidence="3">The sequence shown here is derived from an EMBL/GenBank/DDBJ whole genome shotgun (WGS) entry which is preliminary data.</text>
</comment>
<dbReference type="EMBL" id="VRLW01000001">
    <property type="protein sequence ID" value="KAA1257726.1"/>
    <property type="molecule type" value="Genomic_DNA"/>
</dbReference>
<dbReference type="CDD" id="cd01399">
    <property type="entry name" value="GlcN6P_deaminase"/>
    <property type="match status" value="1"/>
</dbReference>
<sequence length="250" mass="27343">MFKNASEASQVVATEIATLVRERASAGKPCVLGLATGSTPMGVYRELIRMHRDENLSLRNVVTFNLDEYFPMAPDAAQSYVRFMNENLFDHVDVLSENVHIPDGTIAEESVGKFCDDYESKIAAAGGIDLQLLGIGRTGHIGFNEPRSDADTVTRMVVLNSVTRNDAAENFDGLENVPHHAVTMGVQTILNAQRIRLMAYGEHKSAIVERTVCGDITESIPATFLQQHGDVRFLMDDAAASKLNLSNTSK</sequence>
<evidence type="ECO:0000259" key="2">
    <source>
        <dbReference type="Pfam" id="PF01182"/>
    </source>
</evidence>
<dbReference type="NCBIfam" id="TIGR00502">
    <property type="entry name" value="nagB"/>
    <property type="match status" value="1"/>
</dbReference>
<dbReference type="InterPro" id="IPR037171">
    <property type="entry name" value="NagB/RpiA_transferase-like"/>
</dbReference>
<dbReference type="PANTHER" id="PTHR42892">
    <property type="entry name" value="GLUCOSAMINE-6-PHOSPHATE DEAMINASE-LIKE PROTEIN BT_0258-RELATED"/>
    <property type="match status" value="1"/>
</dbReference>
<organism evidence="3 4">
    <name type="scientific">Rubripirellula obstinata</name>
    <dbReference type="NCBI Taxonomy" id="406547"/>
    <lineage>
        <taxon>Bacteria</taxon>
        <taxon>Pseudomonadati</taxon>
        <taxon>Planctomycetota</taxon>
        <taxon>Planctomycetia</taxon>
        <taxon>Pirellulales</taxon>
        <taxon>Pirellulaceae</taxon>
        <taxon>Rubripirellula</taxon>
    </lineage>
</organism>
<proteinExistence type="predicted"/>
<dbReference type="InterPro" id="IPR052960">
    <property type="entry name" value="GlcN6P_deaminase-like"/>
</dbReference>
<dbReference type="AlphaFoldDB" id="A0A5B1CAY9"/>
<dbReference type="PANTHER" id="PTHR42892:SF1">
    <property type="entry name" value="GLUCOSAMINE-6-PHOSPHATE ISOMERASE"/>
    <property type="match status" value="1"/>
</dbReference>
<dbReference type="Proteomes" id="UP000322699">
    <property type="component" value="Unassembled WGS sequence"/>
</dbReference>
<gene>
    <name evidence="3" type="primary">nagB</name>
    <name evidence="3" type="ORF">LF1_02150</name>
</gene>
<keyword evidence="3" id="KW-0378">Hydrolase</keyword>
<evidence type="ECO:0000313" key="3">
    <source>
        <dbReference type="EMBL" id="KAA1257726.1"/>
    </source>
</evidence>